<accession>A0A6B0V770</accession>
<reference evidence="2" key="1">
    <citation type="submission" date="2019-12" db="EMBL/GenBank/DDBJ databases">
        <title>An insight into the sialome of adult female Ixodes ricinus ticks feeding for 6 days.</title>
        <authorList>
            <person name="Perner J."/>
            <person name="Ribeiro J.M.C."/>
        </authorList>
    </citation>
    <scope>NUCLEOTIDE SEQUENCE</scope>
    <source>
        <strain evidence="2">Semi-engorged</strain>
        <tissue evidence="2">Salivary glands</tissue>
    </source>
</reference>
<evidence type="ECO:0000256" key="1">
    <source>
        <dbReference type="SAM" id="MobiDB-lite"/>
    </source>
</evidence>
<feature type="compositionally biased region" description="Low complexity" evidence="1">
    <location>
        <begin position="104"/>
        <end position="123"/>
    </location>
</feature>
<name>A0A6B0V770_IXORI</name>
<dbReference type="AlphaFoldDB" id="A0A6B0V770"/>
<dbReference type="EMBL" id="GIFC01015593">
    <property type="protein sequence ID" value="MXU97676.1"/>
    <property type="molecule type" value="Transcribed_RNA"/>
</dbReference>
<organism evidence="2">
    <name type="scientific">Ixodes ricinus</name>
    <name type="common">Common tick</name>
    <name type="synonym">Acarus ricinus</name>
    <dbReference type="NCBI Taxonomy" id="34613"/>
    <lineage>
        <taxon>Eukaryota</taxon>
        <taxon>Metazoa</taxon>
        <taxon>Ecdysozoa</taxon>
        <taxon>Arthropoda</taxon>
        <taxon>Chelicerata</taxon>
        <taxon>Arachnida</taxon>
        <taxon>Acari</taxon>
        <taxon>Parasitiformes</taxon>
        <taxon>Ixodida</taxon>
        <taxon>Ixodoidea</taxon>
        <taxon>Ixodidae</taxon>
        <taxon>Ixodinae</taxon>
        <taxon>Ixodes</taxon>
    </lineage>
</organism>
<protein>
    <submittedName>
        <fullName evidence="2">Uncharacterized protein</fullName>
    </submittedName>
</protein>
<proteinExistence type="predicted"/>
<sequence>MVTRKVLWGSFVPLFLTRDRALLVARTEFVSHSTTTVTPFLLGFSVRRRLNFSCGVAPLATWTPSSSPCRAWVPRSVCAKPGPASSCEPWARARAIPPPGVPAGGTPACPLAAPAGTGPGDAPEAVSGTPQSPPCPQERACVASRRRSSRPPFRPAPAASPRPGPRPAPRARPRRCGCHASLRRGAGRRCCRRLQRTRRLGTPSGGCPLATAAPGFAGGPPWGGASWAALEPAPARGEWPLAGACARRRCVAVGRRRASSALFRLPPRSSAAGGPGGRCGKAL</sequence>
<feature type="compositionally biased region" description="Pro residues" evidence="1">
    <location>
        <begin position="152"/>
        <end position="168"/>
    </location>
</feature>
<evidence type="ECO:0000313" key="2">
    <source>
        <dbReference type="EMBL" id="MXU97676.1"/>
    </source>
</evidence>
<feature type="region of interest" description="Disordered" evidence="1">
    <location>
        <begin position="98"/>
        <end position="176"/>
    </location>
</feature>